<dbReference type="Proteomes" id="UP000663866">
    <property type="component" value="Unassembled WGS sequence"/>
</dbReference>
<dbReference type="Proteomes" id="UP000663856">
    <property type="component" value="Unassembled WGS sequence"/>
</dbReference>
<reference evidence="3" key="1">
    <citation type="submission" date="2021-02" db="EMBL/GenBank/DDBJ databases">
        <authorList>
            <person name="Nowell W R."/>
        </authorList>
    </citation>
    <scope>NUCLEOTIDE SEQUENCE</scope>
</reference>
<dbReference type="GO" id="GO:0071013">
    <property type="term" value="C:catalytic step 2 spliceosome"/>
    <property type="evidence" value="ECO:0007669"/>
    <property type="project" value="TreeGrafter"/>
</dbReference>
<dbReference type="PANTHER" id="PTHR18034:SF3">
    <property type="entry name" value="PRE-MRNA-SPLICING FACTOR CWC22 HOMOLOG"/>
    <property type="match status" value="1"/>
</dbReference>
<dbReference type="InterPro" id="IPR016024">
    <property type="entry name" value="ARM-type_fold"/>
</dbReference>
<sequence>MSAEKHFHSEASSTDVSTNEYQRLARGNLEKTIKHQVKKLKNSNVPKIARKLFKHNITRGRSLVAKAIIDAQNESPRFTPVYAALISIINSKFPQIGQLICKRVISSLRNAYMADENEECFAMTKLLAHLINQRVLNYLVVIQLLHAVLENYTDDSIKLAIGLLKECGQHLSKVIPQELVSVFAKLDNLLYEPSLNKHTQDMIQVLFTVRRDGFETYPSIQSDLDLIDTNDQYTHMLELLDLCDPEKHLHDFLYDAEYEANEDKYKETRKTILGDNDDDKLSSNASSNEDQSMITAAKIDTSSSSPSDNDKEN</sequence>
<dbReference type="InterPro" id="IPR050781">
    <property type="entry name" value="CWC22_splicing_factor"/>
</dbReference>
<evidence type="ECO:0000313" key="5">
    <source>
        <dbReference type="Proteomes" id="UP000663856"/>
    </source>
</evidence>
<evidence type="ECO:0000259" key="2">
    <source>
        <dbReference type="SMART" id="SM00543"/>
    </source>
</evidence>
<feature type="region of interest" description="Disordered" evidence="1">
    <location>
        <begin position="270"/>
        <end position="313"/>
    </location>
</feature>
<dbReference type="Pfam" id="PF02854">
    <property type="entry name" value="MIF4G"/>
    <property type="match status" value="1"/>
</dbReference>
<dbReference type="SUPFAM" id="SSF48371">
    <property type="entry name" value="ARM repeat"/>
    <property type="match status" value="1"/>
</dbReference>
<feature type="compositionally biased region" description="Polar residues" evidence="1">
    <location>
        <begin position="282"/>
        <end position="307"/>
    </location>
</feature>
<dbReference type="GO" id="GO:0003723">
    <property type="term" value="F:RNA binding"/>
    <property type="evidence" value="ECO:0007669"/>
    <property type="project" value="InterPro"/>
</dbReference>
<proteinExistence type="predicted"/>
<evidence type="ECO:0000256" key="1">
    <source>
        <dbReference type="SAM" id="MobiDB-lite"/>
    </source>
</evidence>
<evidence type="ECO:0000313" key="3">
    <source>
        <dbReference type="EMBL" id="CAF2079776.1"/>
    </source>
</evidence>
<dbReference type="PANTHER" id="PTHR18034">
    <property type="entry name" value="CELL CYCLE CONTROL PROTEIN CWF22-RELATED"/>
    <property type="match status" value="1"/>
</dbReference>
<evidence type="ECO:0000313" key="6">
    <source>
        <dbReference type="Proteomes" id="UP000663866"/>
    </source>
</evidence>
<protein>
    <recommendedName>
        <fullName evidence="2">MIF4G domain-containing protein</fullName>
    </recommendedName>
</protein>
<dbReference type="EMBL" id="CAJOBG010007978">
    <property type="protein sequence ID" value="CAF4231807.1"/>
    <property type="molecule type" value="Genomic_DNA"/>
</dbReference>
<dbReference type="InterPro" id="IPR003890">
    <property type="entry name" value="MIF4G-like_typ-3"/>
</dbReference>
<feature type="domain" description="MIF4G" evidence="2">
    <location>
        <begin position="30"/>
        <end position="213"/>
    </location>
</feature>
<dbReference type="AlphaFoldDB" id="A0A816S1A0"/>
<name>A0A816S1A0_9BILA</name>
<keyword evidence="6" id="KW-1185">Reference proteome</keyword>
<organism evidence="3 5">
    <name type="scientific">Rotaria magnacalcarata</name>
    <dbReference type="NCBI Taxonomy" id="392030"/>
    <lineage>
        <taxon>Eukaryota</taxon>
        <taxon>Metazoa</taxon>
        <taxon>Spiralia</taxon>
        <taxon>Gnathifera</taxon>
        <taxon>Rotifera</taxon>
        <taxon>Eurotatoria</taxon>
        <taxon>Bdelloidea</taxon>
        <taxon>Philodinida</taxon>
        <taxon>Philodinidae</taxon>
        <taxon>Rotaria</taxon>
    </lineage>
</organism>
<comment type="caution">
    <text evidence="3">The sequence shown here is derived from an EMBL/GenBank/DDBJ whole genome shotgun (WGS) entry which is preliminary data.</text>
</comment>
<accession>A0A816S1A0</accession>
<dbReference type="SMART" id="SM00543">
    <property type="entry name" value="MIF4G"/>
    <property type="match status" value="1"/>
</dbReference>
<dbReference type="Gene3D" id="1.25.40.180">
    <property type="match status" value="1"/>
</dbReference>
<dbReference type="GO" id="GO:0000398">
    <property type="term" value="P:mRNA splicing, via spliceosome"/>
    <property type="evidence" value="ECO:0007669"/>
    <property type="project" value="TreeGrafter"/>
</dbReference>
<evidence type="ECO:0000313" key="4">
    <source>
        <dbReference type="EMBL" id="CAF4231807.1"/>
    </source>
</evidence>
<gene>
    <name evidence="4" type="ORF">OVN521_LOCUS28018</name>
    <name evidence="3" type="ORF">WKI299_LOCUS15869</name>
</gene>
<dbReference type="EMBL" id="CAJNRF010006254">
    <property type="protein sequence ID" value="CAF2079776.1"/>
    <property type="molecule type" value="Genomic_DNA"/>
</dbReference>